<accession>A0A5B9W4J5</accession>
<organism evidence="1 2">
    <name type="scientific">Aquisphaera giovannonii</name>
    <dbReference type="NCBI Taxonomy" id="406548"/>
    <lineage>
        <taxon>Bacteria</taxon>
        <taxon>Pseudomonadati</taxon>
        <taxon>Planctomycetota</taxon>
        <taxon>Planctomycetia</taxon>
        <taxon>Isosphaerales</taxon>
        <taxon>Isosphaeraceae</taxon>
        <taxon>Aquisphaera</taxon>
    </lineage>
</organism>
<evidence type="ECO:0000313" key="2">
    <source>
        <dbReference type="Proteomes" id="UP000324233"/>
    </source>
</evidence>
<name>A0A5B9W4J5_9BACT</name>
<dbReference type="InterPro" id="IPR045990">
    <property type="entry name" value="DUF5946"/>
</dbReference>
<sequence length="131" mass="13889">MLLLEHEVAADPAATAGGRGEVAHFYAVSAYVLQHPEGMNYTSEALRELRGAVADHLAGRVTLAALRPRVRRAAGGQARVTRRAGDVVPRWPVSAWPTTVADVLAGSVEGYCDRVAAWAESIIRTLDAATG</sequence>
<gene>
    <name evidence="1" type="ORF">OJF2_34650</name>
</gene>
<dbReference type="Proteomes" id="UP000324233">
    <property type="component" value="Chromosome"/>
</dbReference>
<dbReference type="Pfam" id="PF19371">
    <property type="entry name" value="DUF5946"/>
    <property type="match status" value="1"/>
</dbReference>
<evidence type="ECO:0000313" key="1">
    <source>
        <dbReference type="EMBL" id="QEH34920.1"/>
    </source>
</evidence>
<dbReference type="KEGG" id="agv:OJF2_34650"/>
<dbReference type="AlphaFoldDB" id="A0A5B9W4J5"/>
<dbReference type="EMBL" id="CP042997">
    <property type="protein sequence ID" value="QEH34920.1"/>
    <property type="molecule type" value="Genomic_DNA"/>
</dbReference>
<reference evidence="1 2" key="1">
    <citation type="submission" date="2019-08" db="EMBL/GenBank/DDBJ databases">
        <title>Deep-cultivation of Planctomycetes and their phenomic and genomic characterization uncovers novel biology.</title>
        <authorList>
            <person name="Wiegand S."/>
            <person name="Jogler M."/>
            <person name="Boedeker C."/>
            <person name="Pinto D."/>
            <person name="Vollmers J."/>
            <person name="Rivas-Marin E."/>
            <person name="Kohn T."/>
            <person name="Peeters S.H."/>
            <person name="Heuer A."/>
            <person name="Rast P."/>
            <person name="Oberbeckmann S."/>
            <person name="Bunk B."/>
            <person name="Jeske O."/>
            <person name="Meyerdierks A."/>
            <person name="Storesund J.E."/>
            <person name="Kallscheuer N."/>
            <person name="Luecker S."/>
            <person name="Lage O.M."/>
            <person name="Pohl T."/>
            <person name="Merkel B.J."/>
            <person name="Hornburger P."/>
            <person name="Mueller R.-W."/>
            <person name="Bruemmer F."/>
            <person name="Labrenz M."/>
            <person name="Spormann A.M."/>
            <person name="Op den Camp H."/>
            <person name="Overmann J."/>
            <person name="Amann R."/>
            <person name="Jetten M.S.M."/>
            <person name="Mascher T."/>
            <person name="Medema M.H."/>
            <person name="Devos D.P."/>
            <person name="Kaster A.-K."/>
            <person name="Ovreas L."/>
            <person name="Rohde M."/>
            <person name="Galperin M.Y."/>
            <person name="Jogler C."/>
        </authorList>
    </citation>
    <scope>NUCLEOTIDE SEQUENCE [LARGE SCALE GENOMIC DNA]</scope>
    <source>
        <strain evidence="1 2">OJF2</strain>
    </source>
</reference>
<proteinExistence type="predicted"/>
<protein>
    <submittedName>
        <fullName evidence="1">Uncharacterized protein</fullName>
    </submittedName>
</protein>
<keyword evidence="2" id="KW-1185">Reference proteome</keyword>